<dbReference type="Proteomes" id="UP000075840">
    <property type="component" value="Unassembled WGS sequence"/>
</dbReference>
<feature type="region of interest" description="Disordered" evidence="2">
    <location>
        <begin position="113"/>
        <end position="143"/>
    </location>
</feature>
<dbReference type="GO" id="GO:1902017">
    <property type="term" value="P:regulation of cilium assembly"/>
    <property type="evidence" value="ECO:0007669"/>
    <property type="project" value="InterPro"/>
</dbReference>
<dbReference type="GO" id="GO:1902410">
    <property type="term" value="P:mitotic cytokinetic process"/>
    <property type="evidence" value="ECO:0007669"/>
    <property type="project" value="TreeGrafter"/>
</dbReference>
<dbReference type="GO" id="GO:0051299">
    <property type="term" value="P:centrosome separation"/>
    <property type="evidence" value="ECO:0007669"/>
    <property type="project" value="TreeGrafter"/>
</dbReference>
<feature type="compositionally biased region" description="Polar residues" evidence="2">
    <location>
        <begin position="132"/>
        <end position="143"/>
    </location>
</feature>
<dbReference type="AlphaFoldDB" id="A0A182HLM2"/>
<dbReference type="VEuPathDB" id="VectorBase:AARA002154"/>
<sequence>MSDSDETDVLLLIPPDFFNCESPITPTPRTPTNCSWDLGVDCLSYASFAQRSGGSTMAGIGNYSLAAERTEQYVASTPFKHHGHHQNHHQNHHQEPLKEQYILHEIDRFLQDDEPQKSQQRQPPQHAYQHNGAATTNSPEGSLIDLNSLSLQEYPSLTRNDFNGLTKPGSSGCGPVPQKPPRNVPASGAGGMVSKSCGKNGQPLLNLSDIWQTNGTNGGQPDYAKVLQEERLRRQHCERNIQSLHMKLLEYEEKISVALSVDKEKVSIIDKLEQETSRLTGKLRDMELKHIDAHEKLMAENLEFKNKNLFLEKELAETLTLVRKLEDKKDNLEIKVENLVSASRDAGEVHRQQLDDLQVRLANSRDSERQLREQLGKQRKANEQLGSELAAEKQKLADGVRLRADFCALKTKTDALGKRFADVTRENETLQDQLKHVKEQNAMLQEESKKLLKELELQRLTLKKYYQSQLEDVVSDKLKEFQKQLASVEEELKEESRTRERTLTDRAKRQIELIDQKREQEIELLTERCNEQESLYRLQLANSAQRIHELEEELRTIRCGRADIAVQVHSIMENQWKQTRDLLMSTGRQLGSSGNHCTLLEQEAGKTTSAKFNRLTLEHLDKDRLDGVRSLKHSLSTDENVSLQTSGGGKGDADNWRKPTESTVGSIPKEQLHNYIELLLQTSPNDLKRLEEVLSSCRKQSKKESTGRQSGERRTGTNEATVPPCGMMNGRSASATALHQLGLTGKASNKTPRPWK</sequence>
<dbReference type="InterPro" id="IPR038923">
    <property type="entry name" value="Centrobin"/>
</dbReference>
<evidence type="ECO:0000313" key="4">
    <source>
        <dbReference type="Proteomes" id="UP000075840"/>
    </source>
</evidence>
<feature type="compositionally biased region" description="Polar residues" evidence="2">
    <location>
        <begin position="746"/>
        <end position="756"/>
    </location>
</feature>
<feature type="compositionally biased region" description="Basic and acidic residues" evidence="2">
    <location>
        <begin position="702"/>
        <end position="716"/>
    </location>
</feature>
<accession>A0A182HLM2</accession>
<keyword evidence="1" id="KW-0175">Coiled coil</keyword>
<dbReference type="GO" id="GO:0007099">
    <property type="term" value="P:centriole replication"/>
    <property type="evidence" value="ECO:0007669"/>
    <property type="project" value="InterPro"/>
</dbReference>
<organism evidence="3 4">
    <name type="scientific">Anopheles arabiensis</name>
    <name type="common">Mosquito</name>
    <dbReference type="NCBI Taxonomy" id="7173"/>
    <lineage>
        <taxon>Eukaryota</taxon>
        <taxon>Metazoa</taxon>
        <taxon>Ecdysozoa</taxon>
        <taxon>Arthropoda</taxon>
        <taxon>Hexapoda</taxon>
        <taxon>Insecta</taxon>
        <taxon>Pterygota</taxon>
        <taxon>Neoptera</taxon>
        <taxon>Endopterygota</taxon>
        <taxon>Diptera</taxon>
        <taxon>Nematocera</taxon>
        <taxon>Culicoidea</taxon>
        <taxon>Culicidae</taxon>
        <taxon>Anophelinae</taxon>
        <taxon>Anopheles</taxon>
    </lineage>
</organism>
<evidence type="ECO:0000256" key="2">
    <source>
        <dbReference type="SAM" id="MobiDB-lite"/>
    </source>
</evidence>
<feature type="region of interest" description="Disordered" evidence="2">
    <location>
        <begin position="159"/>
        <end position="195"/>
    </location>
</feature>
<dbReference type="PANTHER" id="PTHR34439">
    <property type="entry name" value="CENTROBIN"/>
    <property type="match status" value="1"/>
</dbReference>
<feature type="coiled-coil region" evidence="1">
    <location>
        <begin position="234"/>
        <end position="374"/>
    </location>
</feature>
<reference evidence="3" key="1">
    <citation type="submission" date="2022-08" db="UniProtKB">
        <authorList>
            <consortium name="EnsemblMetazoa"/>
        </authorList>
    </citation>
    <scope>IDENTIFICATION</scope>
    <source>
        <strain evidence="3">Dongola</strain>
    </source>
</reference>
<feature type="compositionally biased region" description="Polar residues" evidence="2">
    <location>
        <begin position="634"/>
        <end position="645"/>
    </location>
</feature>
<feature type="coiled-coil region" evidence="1">
    <location>
        <begin position="420"/>
        <end position="505"/>
    </location>
</feature>
<feature type="region of interest" description="Disordered" evidence="2">
    <location>
        <begin position="696"/>
        <end position="756"/>
    </location>
</feature>
<dbReference type="EnsemblMetazoa" id="AARA002154-RA">
    <property type="protein sequence ID" value="AARA002154-PA"/>
    <property type="gene ID" value="AARA002154"/>
</dbReference>
<feature type="region of interest" description="Disordered" evidence="2">
    <location>
        <begin position="634"/>
        <end position="663"/>
    </location>
</feature>
<evidence type="ECO:0000313" key="3">
    <source>
        <dbReference type="EnsemblMetazoa" id="AARA002154-PA"/>
    </source>
</evidence>
<dbReference type="KEGG" id="aara:120893355"/>
<dbReference type="GO" id="GO:0005814">
    <property type="term" value="C:centriole"/>
    <property type="evidence" value="ECO:0007669"/>
    <property type="project" value="TreeGrafter"/>
</dbReference>
<feature type="compositionally biased region" description="Basic and acidic residues" evidence="2">
    <location>
        <begin position="651"/>
        <end position="660"/>
    </location>
</feature>
<dbReference type="RefSeq" id="XP_040151108.1">
    <property type="nucleotide sequence ID" value="XM_040295174.1"/>
</dbReference>
<protein>
    <submittedName>
        <fullName evidence="3">Uncharacterized protein</fullName>
    </submittedName>
</protein>
<name>A0A182HLM2_ANOAR</name>
<evidence type="ECO:0000256" key="1">
    <source>
        <dbReference type="SAM" id="Coils"/>
    </source>
</evidence>
<keyword evidence="4" id="KW-1185">Reference proteome</keyword>
<dbReference type="VEuPathDB" id="VectorBase:AARA21_000839"/>
<dbReference type="PANTHER" id="PTHR34439:SF1">
    <property type="entry name" value="CENTROBIN"/>
    <property type="match status" value="1"/>
</dbReference>
<dbReference type="GeneID" id="120893355"/>
<proteinExistence type="predicted"/>
<dbReference type="EMBL" id="APCN01000909">
    <property type="status" value="NOT_ANNOTATED_CDS"/>
    <property type="molecule type" value="Genomic_DNA"/>
</dbReference>
<dbReference type="CTD" id="38258"/>
<dbReference type="GO" id="GO:0005813">
    <property type="term" value="C:centrosome"/>
    <property type="evidence" value="ECO:0007669"/>
    <property type="project" value="TreeGrafter"/>
</dbReference>